<accession>A0AA35CQZ6</accession>
<feature type="transmembrane region" description="Helical" evidence="1">
    <location>
        <begin position="115"/>
        <end position="137"/>
    </location>
</feature>
<proteinExistence type="predicted"/>
<dbReference type="KEGG" id="cmic:caldi_32900"/>
<feature type="transmembrane region" description="Helical" evidence="1">
    <location>
        <begin position="90"/>
        <end position="108"/>
    </location>
</feature>
<dbReference type="AlphaFoldDB" id="A0AA35CQZ6"/>
<evidence type="ECO:0000313" key="2">
    <source>
        <dbReference type="EMBL" id="BDG62200.1"/>
    </source>
</evidence>
<protein>
    <recommendedName>
        <fullName evidence="4">Cytochrome C</fullName>
    </recommendedName>
</protein>
<keyword evidence="1" id="KW-0472">Membrane</keyword>
<name>A0AA35CQZ6_9FIRM</name>
<sequence length="206" mass="22530">MITTNAARVQRTGLSPLLRGLGLALAAGLLLYSMTLPWWRIVLHAPQYPKGLQAVAYLTRLEGDVAEIDTLNHYIGMMRLDDAARLEKSLVPYVLPAFAALALLAIFLRGWWRWLAALPLILFPAAFAADLQAWLYIAGHTLDKRAPLSSSIKPFTPKLLGTGKIAQFATTASFEAGFWVALAAAVLAVVVLLQREPREGKGRRNG</sequence>
<dbReference type="RefSeq" id="WP_264842794.1">
    <property type="nucleotide sequence ID" value="NZ_AP025628.1"/>
</dbReference>
<evidence type="ECO:0000313" key="3">
    <source>
        <dbReference type="Proteomes" id="UP001163687"/>
    </source>
</evidence>
<reference evidence="2" key="1">
    <citation type="submission" date="2022-03" db="EMBL/GenBank/DDBJ databases">
        <title>Complete genome sequence of Caldinitratiruptor microaerophilus.</title>
        <authorList>
            <person name="Mukaiyama R."/>
            <person name="Nishiyama T."/>
            <person name="Ueda K."/>
        </authorList>
    </citation>
    <scope>NUCLEOTIDE SEQUENCE</scope>
    <source>
        <strain evidence="2">JCM 16183</strain>
    </source>
</reference>
<feature type="transmembrane region" description="Helical" evidence="1">
    <location>
        <begin position="21"/>
        <end position="39"/>
    </location>
</feature>
<organism evidence="2 3">
    <name type="scientific">Caldinitratiruptor microaerophilus</name>
    <dbReference type="NCBI Taxonomy" id="671077"/>
    <lineage>
        <taxon>Bacteria</taxon>
        <taxon>Bacillati</taxon>
        <taxon>Bacillota</taxon>
        <taxon>Clostridia</taxon>
        <taxon>Eubacteriales</taxon>
        <taxon>Symbiobacteriaceae</taxon>
        <taxon>Caldinitratiruptor</taxon>
    </lineage>
</organism>
<dbReference type="EMBL" id="AP025628">
    <property type="protein sequence ID" value="BDG62200.1"/>
    <property type="molecule type" value="Genomic_DNA"/>
</dbReference>
<feature type="transmembrane region" description="Helical" evidence="1">
    <location>
        <begin position="176"/>
        <end position="194"/>
    </location>
</feature>
<evidence type="ECO:0000256" key="1">
    <source>
        <dbReference type="SAM" id="Phobius"/>
    </source>
</evidence>
<evidence type="ECO:0008006" key="4">
    <source>
        <dbReference type="Google" id="ProtNLM"/>
    </source>
</evidence>
<keyword evidence="1" id="KW-1133">Transmembrane helix</keyword>
<dbReference type="Proteomes" id="UP001163687">
    <property type="component" value="Chromosome"/>
</dbReference>
<keyword evidence="3" id="KW-1185">Reference proteome</keyword>
<keyword evidence="1" id="KW-0812">Transmembrane</keyword>
<gene>
    <name evidence="2" type="ORF">caldi_32900</name>
</gene>